<keyword evidence="2" id="KW-1185">Reference proteome</keyword>
<dbReference type="Gene3D" id="2.40.400.10">
    <property type="entry name" value="Acetoacetate decarboxylase-like"/>
    <property type="match status" value="1"/>
</dbReference>
<evidence type="ECO:0000313" key="1">
    <source>
        <dbReference type="EMBL" id="PKT75067.1"/>
    </source>
</evidence>
<sequence length="202" mass="22274">MYLSLWLVPERELPPVADGTRPVTVAGRGAVGAAWVVYENDSVLRYNELLRAVLVRDGRRPRVCITDIWVDSAASMAGGRELWGIPKEMADFDIDRTAGLRAGAATEKDVLATAAFEPGRRIPGRWPLTYRVAQNLDGVLKTSSVRSRSAVRTARAHWIAQKDSPLGELSRRRPLLSLALNDFTIRFGDTAPRTFVRPAPAP</sequence>
<dbReference type="EMBL" id="PJOS01000001">
    <property type="protein sequence ID" value="PKT75067.1"/>
    <property type="molecule type" value="Genomic_DNA"/>
</dbReference>
<accession>A0A2I0SYP5</accession>
<organism evidence="1 2">
    <name type="scientific">Streptomyces populi</name>
    <dbReference type="NCBI Taxonomy" id="2058924"/>
    <lineage>
        <taxon>Bacteria</taxon>
        <taxon>Bacillati</taxon>
        <taxon>Actinomycetota</taxon>
        <taxon>Actinomycetes</taxon>
        <taxon>Kitasatosporales</taxon>
        <taxon>Streptomycetaceae</taxon>
        <taxon>Streptomyces</taxon>
    </lineage>
</organism>
<dbReference type="GO" id="GO:0016829">
    <property type="term" value="F:lyase activity"/>
    <property type="evidence" value="ECO:0007669"/>
    <property type="project" value="InterPro"/>
</dbReference>
<dbReference type="InterPro" id="IPR023375">
    <property type="entry name" value="ADC_dom_sf"/>
</dbReference>
<evidence type="ECO:0000313" key="2">
    <source>
        <dbReference type="Proteomes" id="UP000236178"/>
    </source>
</evidence>
<comment type="caution">
    <text evidence="1">The sequence shown here is derived from an EMBL/GenBank/DDBJ whole genome shotgun (WGS) entry which is preliminary data.</text>
</comment>
<dbReference type="InterPro" id="IPR010451">
    <property type="entry name" value="Acetoacetate_decarboxylase"/>
</dbReference>
<dbReference type="SUPFAM" id="SSF160104">
    <property type="entry name" value="Acetoacetate decarboxylase-like"/>
    <property type="match status" value="1"/>
</dbReference>
<proteinExistence type="predicted"/>
<reference evidence="1 2" key="1">
    <citation type="submission" date="2017-12" db="EMBL/GenBank/DDBJ databases">
        <title>Streptomyces populusis sp. nov., a novel endophytic actinobacterium isolated from stems of Populus adenopoda Maxim.</title>
        <authorList>
            <person name="Wang Z."/>
        </authorList>
    </citation>
    <scope>NUCLEOTIDE SEQUENCE [LARGE SCALE GENOMIC DNA]</scope>
    <source>
        <strain evidence="1 2">A249</strain>
    </source>
</reference>
<dbReference type="OrthoDB" id="834556at2"/>
<dbReference type="Pfam" id="PF06314">
    <property type="entry name" value="ADC"/>
    <property type="match status" value="1"/>
</dbReference>
<dbReference type="AlphaFoldDB" id="A0A2I0SYP5"/>
<dbReference type="Proteomes" id="UP000236178">
    <property type="component" value="Unassembled WGS sequence"/>
</dbReference>
<protein>
    <submittedName>
        <fullName evidence="1">Acetoacetate decarboxylase</fullName>
    </submittedName>
</protein>
<name>A0A2I0SYP5_9ACTN</name>
<gene>
    <name evidence="1" type="ORF">CW362_01190</name>
</gene>